<keyword evidence="7" id="KW-1185">Reference proteome</keyword>
<dbReference type="InterPro" id="IPR051448">
    <property type="entry name" value="CdaR-like_regulators"/>
</dbReference>
<comment type="similarity">
    <text evidence="1">Belongs to the CdaR family.</text>
</comment>
<evidence type="ECO:0000259" key="4">
    <source>
        <dbReference type="Pfam" id="PF13556"/>
    </source>
</evidence>
<evidence type="ECO:0008006" key="8">
    <source>
        <dbReference type="Google" id="ProtNLM"/>
    </source>
</evidence>
<feature type="compositionally biased region" description="Low complexity" evidence="2">
    <location>
        <begin position="292"/>
        <end position="470"/>
    </location>
</feature>
<evidence type="ECO:0000256" key="1">
    <source>
        <dbReference type="ARBA" id="ARBA00006754"/>
    </source>
</evidence>
<dbReference type="STRING" id="159449.B4N89_34550"/>
<dbReference type="Pfam" id="PF07905">
    <property type="entry name" value="PucR"/>
    <property type="match status" value="1"/>
</dbReference>
<gene>
    <name evidence="6" type="ORF">B4N89_34550</name>
</gene>
<dbReference type="InterPro" id="IPR025736">
    <property type="entry name" value="PucR_C-HTH_dom"/>
</dbReference>
<dbReference type="Gene3D" id="1.10.10.2840">
    <property type="entry name" value="PucR C-terminal helix-turn-helix domain"/>
    <property type="match status" value="1"/>
</dbReference>
<organism evidence="6 7">
    <name type="scientific">Embleya scabrispora</name>
    <dbReference type="NCBI Taxonomy" id="159449"/>
    <lineage>
        <taxon>Bacteria</taxon>
        <taxon>Bacillati</taxon>
        <taxon>Actinomycetota</taxon>
        <taxon>Actinomycetes</taxon>
        <taxon>Kitasatosporales</taxon>
        <taxon>Streptomycetaceae</taxon>
        <taxon>Embleya</taxon>
    </lineage>
</organism>
<dbReference type="InterPro" id="IPR042070">
    <property type="entry name" value="PucR_C-HTH_sf"/>
</dbReference>
<proteinExistence type="inferred from homology"/>
<dbReference type="Proteomes" id="UP000190037">
    <property type="component" value="Unassembled WGS sequence"/>
</dbReference>
<feature type="region of interest" description="Disordered" evidence="2">
    <location>
        <begin position="249"/>
        <end position="511"/>
    </location>
</feature>
<dbReference type="PANTHER" id="PTHR33744">
    <property type="entry name" value="CARBOHYDRATE DIACID REGULATOR"/>
    <property type="match status" value="1"/>
</dbReference>
<comment type="caution">
    <text evidence="6">The sequence shown here is derived from an EMBL/GenBank/DDBJ whole genome shotgun (WGS) entry which is preliminary data.</text>
</comment>
<dbReference type="InterPro" id="IPR012914">
    <property type="entry name" value="PucR_dom"/>
</dbReference>
<reference evidence="6 7" key="1">
    <citation type="submission" date="2017-03" db="EMBL/GenBank/DDBJ databases">
        <title>Draft genome sequence of Streptomyces scabrisporus NF3, endophyte isolated from Amphipterygium adstringens.</title>
        <authorList>
            <person name="Vazquez M."/>
            <person name="Ceapa C.D."/>
            <person name="Rodriguez Luna D."/>
            <person name="Sanchez Esquivel S."/>
        </authorList>
    </citation>
    <scope>NUCLEOTIDE SEQUENCE [LARGE SCALE GENOMIC DNA]</scope>
    <source>
        <strain evidence="6 7">NF3</strain>
    </source>
</reference>
<evidence type="ECO:0000256" key="2">
    <source>
        <dbReference type="SAM" id="MobiDB-lite"/>
    </source>
</evidence>
<dbReference type="EMBL" id="MWQN01000002">
    <property type="protein sequence ID" value="OPC79191.1"/>
    <property type="molecule type" value="Genomic_DNA"/>
</dbReference>
<evidence type="ECO:0000259" key="3">
    <source>
        <dbReference type="Pfam" id="PF07905"/>
    </source>
</evidence>
<feature type="domain" description="PucR C-terminal helix-turn-helix" evidence="4">
    <location>
        <begin position="735"/>
        <end position="792"/>
    </location>
</feature>
<evidence type="ECO:0000259" key="5">
    <source>
        <dbReference type="Pfam" id="PF17853"/>
    </source>
</evidence>
<evidence type="ECO:0000313" key="6">
    <source>
        <dbReference type="EMBL" id="OPC79191.1"/>
    </source>
</evidence>
<dbReference type="AlphaFoldDB" id="A0A1T3NRE2"/>
<dbReference type="PANTHER" id="PTHR33744:SF1">
    <property type="entry name" value="DNA-BINDING TRANSCRIPTIONAL ACTIVATOR ADER"/>
    <property type="match status" value="1"/>
</dbReference>
<name>A0A1T3NRE2_9ACTN</name>
<protein>
    <recommendedName>
        <fullName evidence="8">Purine catabolism PurC-like domain-containing protein</fullName>
    </recommendedName>
</protein>
<dbReference type="InterPro" id="IPR041522">
    <property type="entry name" value="CdaR_GGDEF"/>
</dbReference>
<evidence type="ECO:0000313" key="7">
    <source>
        <dbReference type="Proteomes" id="UP000190037"/>
    </source>
</evidence>
<feature type="compositionally biased region" description="Low complexity" evidence="2">
    <location>
        <begin position="249"/>
        <end position="282"/>
    </location>
</feature>
<feature type="domain" description="CdaR GGDEF-like" evidence="5">
    <location>
        <begin position="565"/>
        <end position="678"/>
    </location>
</feature>
<accession>A0A1T3NRE2</accession>
<sequence length="805" mass="81777">MITEGSSAGRVVTTDTVTAILTDLPDGVSMTLSLRAVLDHPLMRGADPAVPDPHADLDRPVRWVHSSEIYEIAPLLRGDELLLTTGLGLAGRDAGERRRYVTELAAAGVAGVALEVGRTFREVPDDVVRAAADAGLPLVVLRGVVPFVEIAEAVNAAILDSAVTRLRHVNRIVRTLSGVLAKGAGVEELTTTLSTLTGRPVVLAALDGTLTAYAGTDDPTSVVRSPTAEAGVELRGALWGRLLLGATKPSAPDATTAKNTTNANHPPTTPSATDTTRTAGTPRRSDANPSPGAAGVNAAGAATGGTRTAGTSGAWDTNPSPGAAGAANPQAANTTTPATQPPGTAGTTDATHMPGAASAANHNRANTTTGATRTAGTARTTNATHMPGAASAANTTTPATQPPGTAGTTDATHMPGAASAANHNRANTTTGATRTAGTARTTNATHMPGAASAANTTTPATQPPGTARTTDATHMPGAADPLAADTTPGATETARRPATPGVAAPHVAPADGPWSTAGAAIAREVAEHAAQVFAPALLRLADRGGWVGRERRELVEGLLGDALPPREVAARLTVCGLVPAGTAVWATVALSRPDPVQAVTTLYEGLRACGGRGLVSDGPGGAYALIALDRPTHIAELADRLGLPTAAGPEPTAALGPLVRDVARVGHSLRAARDTLRLARRVHPIRPTGVAETVLADDWALERLLDGLPPEELADLVEDQLGPLLAADATRGTGLVDTLEAYLRCGCSKTETAGVLFLRRQSVHQRLALIESLLHVSPDAPDRQGPLRAALTARDLLTTRGPNPT</sequence>
<feature type="domain" description="Purine catabolism PurC-like" evidence="3">
    <location>
        <begin position="37"/>
        <end position="158"/>
    </location>
</feature>
<dbReference type="Pfam" id="PF13556">
    <property type="entry name" value="HTH_30"/>
    <property type="match status" value="1"/>
</dbReference>
<dbReference type="Pfam" id="PF17853">
    <property type="entry name" value="GGDEF_2"/>
    <property type="match status" value="1"/>
</dbReference>